<organism evidence="5 6">
    <name type="scientific">Escherichia coli</name>
    <dbReference type="NCBI Taxonomy" id="562"/>
    <lineage>
        <taxon>Bacteria</taxon>
        <taxon>Pseudomonadati</taxon>
        <taxon>Pseudomonadota</taxon>
        <taxon>Gammaproteobacteria</taxon>
        <taxon>Enterobacterales</taxon>
        <taxon>Enterobacteriaceae</taxon>
        <taxon>Escherichia</taxon>
    </lineage>
</organism>
<comment type="caution">
    <text evidence="5">The sequence shown here is derived from an EMBL/GenBank/DDBJ whole genome shotgun (WGS) entry which is preliminary data.</text>
</comment>
<proteinExistence type="predicted"/>
<reference evidence="5 6" key="2">
    <citation type="submission" date="2018-11" db="EMBL/GenBank/DDBJ databases">
        <title>Enterobacteriaceae from Patient.</title>
        <authorList>
            <person name="Shen C."/>
            <person name="Yang Y."/>
            <person name="Tian G."/>
        </authorList>
    </citation>
    <scope>NUCLEOTIDE SEQUENCE [LARGE SCALE GENOMIC DNA]</scope>
    <source>
        <strain evidence="5 6">GBGD28</strain>
    </source>
</reference>
<feature type="chain" id="PRO_5042688428" description="Adhesin" evidence="1">
    <location>
        <begin position="22"/>
        <end position="175"/>
    </location>
</feature>
<feature type="signal peptide" evidence="1">
    <location>
        <begin position="1"/>
        <end position="21"/>
    </location>
</feature>
<evidence type="ECO:0008006" key="9">
    <source>
        <dbReference type="Google" id="ProtNLM"/>
    </source>
</evidence>
<evidence type="ECO:0000313" key="7">
    <source>
        <dbReference type="Proteomes" id="UP000382540"/>
    </source>
</evidence>
<reference evidence="3" key="4">
    <citation type="submission" date="2023-05" db="EMBL/GenBank/DDBJ databases">
        <title>Efficient inhibition of multidrug-resistant Escherichia coli by a new antibiotic combination.</title>
        <authorList>
            <person name="Lin T."/>
        </authorList>
    </citation>
    <scope>NUCLEOTIDE SEQUENCE</scope>
    <source>
        <strain evidence="3">YmmD45</strain>
    </source>
</reference>
<evidence type="ECO:0000313" key="2">
    <source>
        <dbReference type="EMBL" id="EAC1535284.1"/>
    </source>
</evidence>
<dbReference type="AlphaFoldDB" id="A0A1M0UHP0"/>
<name>A0A1M0UHP0_ECOLX</name>
<evidence type="ECO:0000313" key="4">
    <source>
        <dbReference type="EMBL" id="NGE91704.1"/>
    </source>
</evidence>
<dbReference type="EMBL" id="JASMQD010000007">
    <property type="protein sequence ID" value="MDK2698327.1"/>
    <property type="molecule type" value="Genomic_DNA"/>
</dbReference>
<dbReference type="EMBL" id="JAAJRI010000071">
    <property type="protein sequence ID" value="NGE91704.1"/>
    <property type="molecule type" value="Genomic_DNA"/>
</dbReference>
<evidence type="ECO:0000256" key="1">
    <source>
        <dbReference type="SAM" id="SignalP"/>
    </source>
</evidence>
<evidence type="ECO:0000313" key="5">
    <source>
        <dbReference type="EMBL" id="RRD69775.1"/>
    </source>
</evidence>
<gene>
    <name evidence="2" type="ORF">D9J61_25335</name>
    <name evidence="5" type="ORF">EIA08_26740</name>
    <name evidence="4" type="ORF">G5603_26785</name>
    <name evidence="3" type="ORF">QO046_29390</name>
</gene>
<keyword evidence="1" id="KW-0732">Signal</keyword>
<dbReference type="EMBL" id="RQTU01000084">
    <property type="protein sequence ID" value="RRD69775.1"/>
    <property type="molecule type" value="Genomic_DNA"/>
</dbReference>
<dbReference type="Proteomes" id="UP000472856">
    <property type="component" value="Unassembled WGS sequence"/>
</dbReference>
<sequence length="175" mass="19232">MKCFWACSVSVVLAMSFTVAAAENNDNVTYTKPSAGRDLYLTCKGYQVKGASVINVEKPSYLEGTGEQVEFAIITPVGASDGLKVFFDSWGFSSFGLIESHVMHEHWSLVHVGGRASVKGEKIDYSFVDNQPQEGGSYKPKTGVFLYGCMNSDKRPSWVEKIYTRTGVFRGGIED</sequence>
<dbReference type="Proteomes" id="UP000382540">
    <property type="component" value="Unassembled WGS sequence"/>
</dbReference>
<protein>
    <recommendedName>
        <fullName evidence="9">Adhesin</fullName>
    </recommendedName>
</protein>
<reference evidence="2 7" key="1">
    <citation type="submission" date="2018-10" db="EMBL/GenBank/DDBJ databases">
        <authorList>
            <consortium name="NARMS: The National Antimicrobial Resistance Monitoring System"/>
        </authorList>
    </citation>
    <scope>NUCLEOTIDE SEQUENCE [LARGE SCALE GENOMIC DNA]</scope>
    <source>
        <strain evidence="2 7">CVM N17EC1330</strain>
    </source>
</reference>
<dbReference type="EMBL" id="AAAGZE010000143">
    <property type="protein sequence ID" value="EAC1535284.1"/>
    <property type="molecule type" value="Genomic_DNA"/>
</dbReference>
<dbReference type="RefSeq" id="WP_016246513.1">
    <property type="nucleotide sequence ID" value="NZ_BPFQ01000153.1"/>
</dbReference>
<evidence type="ECO:0000313" key="8">
    <source>
        <dbReference type="Proteomes" id="UP000472856"/>
    </source>
</evidence>
<evidence type="ECO:0000313" key="6">
    <source>
        <dbReference type="Proteomes" id="UP000271008"/>
    </source>
</evidence>
<reference evidence="4 8" key="3">
    <citation type="submission" date="2020-02" db="EMBL/GenBank/DDBJ databases">
        <title>WGS of Carbapenem-Resistant Enterobacteriaceae.</title>
        <authorList>
            <person name="Tokajian S."/>
            <person name="El Chaar M."/>
            <person name="El Khoury M."/>
        </authorList>
    </citation>
    <scope>NUCLEOTIDE SEQUENCE [LARGE SCALE GENOMIC DNA]</scope>
    <source>
        <strain evidence="4 8">ECM_75</strain>
    </source>
</reference>
<dbReference type="Proteomes" id="UP001223829">
    <property type="component" value="Unassembled WGS sequence"/>
</dbReference>
<accession>A0A1M0UHP0</accession>
<dbReference type="Proteomes" id="UP000271008">
    <property type="component" value="Unassembled WGS sequence"/>
</dbReference>
<evidence type="ECO:0000313" key="3">
    <source>
        <dbReference type="EMBL" id="MDK2698327.1"/>
    </source>
</evidence>